<comment type="cofactor">
    <cofactor evidence="1">
        <name>FMN</name>
        <dbReference type="ChEBI" id="CHEBI:58210"/>
    </cofactor>
</comment>
<evidence type="ECO:0000256" key="1">
    <source>
        <dbReference type="ARBA" id="ARBA00001917"/>
    </source>
</evidence>
<dbReference type="InterPro" id="IPR008259">
    <property type="entry name" value="FMN_hydac_DH_AS"/>
</dbReference>
<dbReference type="InterPro" id="IPR013785">
    <property type="entry name" value="Aldolase_TIM"/>
</dbReference>
<dbReference type="GeneID" id="126879107"/>
<proteinExistence type="inferred from homology"/>
<dbReference type="Pfam" id="PF01070">
    <property type="entry name" value="FMN_dh"/>
    <property type="match status" value="1"/>
</dbReference>
<dbReference type="InterPro" id="IPR012133">
    <property type="entry name" value="Alpha-hydoxy_acid_DH_FMN"/>
</dbReference>
<dbReference type="Proteomes" id="UP001652700">
    <property type="component" value="Unplaced"/>
</dbReference>
<comment type="catalytic activity">
    <reaction evidence="5">
        <text>2-hydroxyoctanoate + O2 = 2-oxooctanoate + H2O2</text>
        <dbReference type="Rhea" id="RHEA:67940"/>
        <dbReference type="ChEBI" id="CHEBI:15379"/>
        <dbReference type="ChEBI" id="CHEBI:16240"/>
        <dbReference type="ChEBI" id="CHEBI:133514"/>
        <dbReference type="ChEBI" id="CHEBI:176689"/>
    </reaction>
    <physiologicalReaction direction="left-to-right" evidence="5">
        <dbReference type="Rhea" id="RHEA:67941"/>
    </physiologicalReaction>
</comment>
<evidence type="ECO:0000256" key="3">
    <source>
        <dbReference type="ARBA" id="ARBA00024042"/>
    </source>
</evidence>
<dbReference type="EnsemblMetazoa" id="XM_050642052.1">
    <property type="protein sequence ID" value="XP_050498009.1"/>
    <property type="gene ID" value="LOC126879107"/>
</dbReference>
<evidence type="ECO:0000256" key="4">
    <source>
        <dbReference type="ARBA" id="ARBA00029325"/>
    </source>
</evidence>
<feature type="domain" description="FMN hydroxy acid dehydrogenase" evidence="6">
    <location>
        <begin position="3"/>
        <end position="357"/>
    </location>
</feature>
<dbReference type="CDD" id="cd02809">
    <property type="entry name" value="alpha_hydroxyacid_oxid_FMN"/>
    <property type="match status" value="1"/>
</dbReference>
<dbReference type="PROSITE" id="PS00557">
    <property type="entry name" value="FMN_HYDROXY_ACID_DH_1"/>
    <property type="match status" value="1"/>
</dbReference>
<evidence type="ECO:0000259" key="6">
    <source>
        <dbReference type="PROSITE" id="PS51349"/>
    </source>
</evidence>
<organism evidence="7 8">
    <name type="scientific">Diabrotica virgifera virgifera</name>
    <name type="common">western corn rootworm</name>
    <dbReference type="NCBI Taxonomy" id="50390"/>
    <lineage>
        <taxon>Eukaryota</taxon>
        <taxon>Metazoa</taxon>
        <taxon>Ecdysozoa</taxon>
        <taxon>Arthropoda</taxon>
        <taxon>Hexapoda</taxon>
        <taxon>Insecta</taxon>
        <taxon>Pterygota</taxon>
        <taxon>Neoptera</taxon>
        <taxon>Endopterygota</taxon>
        <taxon>Coleoptera</taxon>
        <taxon>Polyphaga</taxon>
        <taxon>Cucujiformia</taxon>
        <taxon>Chrysomeloidea</taxon>
        <taxon>Chrysomelidae</taxon>
        <taxon>Galerucinae</taxon>
        <taxon>Diabroticina</taxon>
        <taxon>Diabroticites</taxon>
        <taxon>Diabrotica</taxon>
    </lineage>
</organism>
<keyword evidence="8" id="KW-1185">Reference proteome</keyword>
<accession>A0ABM5JJ93</accession>
<dbReference type="InterPro" id="IPR037396">
    <property type="entry name" value="FMN_HAD"/>
</dbReference>
<evidence type="ECO:0000256" key="2">
    <source>
        <dbReference type="ARBA" id="ARBA00023002"/>
    </source>
</evidence>
<dbReference type="RefSeq" id="XP_050498009.1">
    <property type="nucleotide sequence ID" value="XM_050642052.1"/>
</dbReference>
<reference evidence="7" key="1">
    <citation type="submission" date="2025-05" db="UniProtKB">
        <authorList>
            <consortium name="EnsemblMetazoa"/>
        </authorList>
    </citation>
    <scope>IDENTIFICATION</scope>
</reference>
<sequence length="371" mass="41443">MSKSVQNLVCVNDYEEYARNNLSHMYFEYYHGGAGEEKTLEWNKTGFNKYRIRPKYMRPVNNRNLSISILGKPVAFPIGISPTAFHKLAHRDGECATAKATQDLDTIFILSSHSNSTFEEVIKAAPHGRKWLQMYIFQSREMIKDFAKVAEESGFEALVLTVDFTLKGLRRHFLRSEFVTPPHAQFVLLKRYQEKNTISSFVDLPDLDADWSCVRWLTTVTKLPIVIKGVLTAEDAIAAADAGASAILVSNHGARQLDSLPSTIEALPEVVKAVGHRVEVYMDGGIRDGTDVYKALALGARMVFIGRPAIWGLVHGGEQGVKNILTMLKGELDNAMAITGCSIQEQLVLAVRFFVDYPSKLYGFQLIPQIL</sequence>
<dbReference type="PANTHER" id="PTHR10578:SF149">
    <property type="entry name" value="2-HYDROXYACID OXIDASE 2"/>
    <property type="match status" value="1"/>
</dbReference>
<comment type="catalytic activity">
    <reaction evidence="4">
        <text>a (2S)-2-hydroxycarboxylate + O2 = a 2-oxocarboxylate + H2O2</text>
        <dbReference type="Rhea" id="RHEA:16789"/>
        <dbReference type="ChEBI" id="CHEBI:15379"/>
        <dbReference type="ChEBI" id="CHEBI:16240"/>
        <dbReference type="ChEBI" id="CHEBI:35179"/>
        <dbReference type="ChEBI" id="CHEBI:58123"/>
        <dbReference type="EC" id="1.1.3.15"/>
    </reaction>
    <physiologicalReaction direction="left-to-right" evidence="4">
        <dbReference type="Rhea" id="RHEA:16790"/>
    </physiologicalReaction>
</comment>
<evidence type="ECO:0000313" key="7">
    <source>
        <dbReference type="EnsemblMetazoa" id="XP_050498009.1"/>
    </source>
</evidence>
<name>A0ABM5JJ93_DIAVI</name>
<dbReference type="PROSITE" id="PS51349">
    <property type="entry name" value="FMN_HYDROXY_ACID_DH_2"/>
    <property type="match status" value="1"/>
</dbReference>
<dbReference type="PIRSF" id="PIRSF000138">
    <property type="entry name" value="Al-hdrx_acd_dh"/>
    <property type="match status" value="1"/>
</dbReference>
<comment type="similarity">
    <text evidence="3">Belongs to the FMN-dependent alpha-hydroxy acid dehydrogenase family.</text>
</comment>
<keyword evidence="2" id="KW-0560">Oxidoreductase</keyword>
<protein>
    <recommendedName>
        <fullName evidence="6">FMN hydroxy acid dehydrogenase domain-containing protein</fullName>
    </recommendedName>
</protein>
<evidence type="ECO:0000256" key="5">
    <source>
        <dbReference type="ARBA" id="ARBA00029327"/>
    </source>
</evidence>
<dbReference type="InterPro" id="IPR000262">
    <property type="entry name" value="FMN-dep_DH"/>
</dbReference>
<evidence type="ECO:0000313" key="8">
    <source>
        <dbReference type="Proteomes" id="UP001652700"/>
    </source>
</evidence>
<dbReference type="PANTHER" id="PTHR10578">
    <property type="entry name" value="S -2-HYDROXY-ACID OXIDASE-RELATED"/>
    <property type="match status" value="1"/>
</dbReference>
<dbReference type="Gene3D" id="3.20.20.70">
    <property type="entry name" value="Aldolase class I"/>
    <property type="match status" value="1"/>
</dbReference>
<dbReference type="SUPFAM" id="SSF51395">
    <property type="entry name" value="FMN-linked oxidoreductases"/>
    <property type="match status" value="1"/>
</dbReference>